<dbReference type="Proteomes" id="UP000177913">
    <property type="component" value="Unassembled WGS sequence"/>
</dbReference>
<evidence type="ECO:0000259" key="13">
    <source>
        <dbReference type="Pfam" id="PF03033"/>
    </source>
</evidence>
<comment type="function">
    <text evidence="10">Cell wall formation. Catalyzes the transfer of a GlcNAc subunit on undecaprenyl-pyrophosphoryl-MurNAc-pentapeptide (lipid intermediate I) to form undecaprenyl-pyrophosphoryl-MurNAc-(pentapeptide)GlcNAc (lipid intermediate II).</text>
</comment>
<feature type="domain" description="Glycosyltransferase family 28 N-terminal" evidence="13">
    <location>
        <begin position="6"/>
        <end position="144"/>
    </location>
</feature>
<keyword evidence="12" id="KW-1133">Transmembrane helix</keyword>
<evidence type="ECO:0000256" key="1">
    <source>
        <dbReference type="ARBA" id="ARBA00022475"/>
    </source>
</evidence>
<dbReference type="Pfam" id="PF04101">
    <property type="entry name" value="Glyco_tran_28_C"/>
    <property type="match status" value="1"/>
</dbReference>
<sequence length="374" mass="42612">MKILITGGHLGPALAIIAEIGNKAPIIFVGRKYALEQEKTLSLEYKEIAKRNIPFYHLPAGRFTRLLNLMSIYNVLKIPLGFYQALAVLTKIKPDLILSFGGYIGLPVCSIGFLLRVPIFIHEQTMKPGLANRLTGFFAKKIFISFPESRKYFPRSKVIVSGNPVRKAVLTIHRKPFDIKTTSDVVKKNKPVIYFTGGSLGSHSVNAHLEKVLPQILKNYIVIHQTGRIRHYNDYQRLMEKRSKLPTELKKNYYLRDYFYENELGYVYGTSNLVVGRSGANTVFELIAWRIPSIFIPLPWSANQEQLKHAQLFQKAGVAEIFQQSDNSENLLRIIEKVSANLESYKNNFKNVKLLYKENAAEIIVQTILSDYSS</sequence>
<evidence type="ECO:0000256" key="7">
    <source>
        <dbReference type="ARBA" id="ARBA00023136"/>
    </source>
</evidence>
<dbReference type="GO" id="GO:0051301">
    <property type="term" value="P:cell division"/>
    <property type="evidence" value="ECO:0007669"/>
    <property type="project" value="UniProtKB-KW"/>
</dbReference>
<keyword evidence="1 10" id="KW-1003">Cell membrane</keyword>
<evidence type="ECO:0000256" key="9">
    <source>
        <dbReference type="ARBA" id="ARBA00023316"/>
    </source>
</evidence>
<evidence type="ECO:0000256" key="2">
    <source>
        <dbReference type="ARBA" id="ARBA00022618"/>
    </source>
</evidence>
<evidence type="ECO:0000256" key="10">
    <source>
        <dbReference type="HAMAP-Rule" id="MF_00033"/>
    </source>
</evidence>
<evidence type="ECO:0000256" key="12">
    <source>
        <dbReference type="SAM" id="Phobius"/>
    </source>
</evidence>
<comment type="pathway">
    <text evidence="10">Cell wall biogenesis; peptidoglycan biosynthesis.</text>
</comment>
<keyword evidence="5 10" id="KW-0133">Cell shape</keyword>
<dbReference type="Gene3D" id="3.40.50.2000">
    <property type="entry name" value="Glycogen Phosphorylase B"/>
    <property type="match status" value="2"/>
</dbReference>
<comment type="similarity">
    <text evidence="10">Belongs to the glycosyltransferase 28 family. MurG subfamily.</text>
</comment>
<evidence type="ECO:0000256" key="4">
    <source>
        <dbReference type="ARBA" id="ARBA00022679"/>
    </source>
</evidence>
<dbReference type="GO" id="GO:0050511">
    <property type="term" value="F:undecaprenyldiphospho-muramoylpentapeptide beta-N-acetylglucosaminyltransferase activity"/>
    <property type="evidence" value="ECO:0007669"/>
    <property type="project" value="UniProtKB-UniRule"/>
</dbReference>
<comment type="caution">
    <text evidence="10">Lacks conserved residue(s) required for the propagation of feature annotation.</text>
</comment>
<accession>A0A1F7H1B1</accession>
<evidence type="ECO:0000256" key="11">
    <source>
        <dbReference type="SAM" id="Coils"/>
    </source>
</evidence>
<keyword evidence="3 10" id="KW-0328">Glycosyltransferase</keyword>
<organism evidence="15 16">
    <name type="scientific">Candidatus Roizmanbacteria bacterium RIFCSPHIGHO2_02_FULL_38_11</name>
    <dbReference type="NCBI Taxonomy" id="1802039"/>
    <lineage>
        <taxon>Bacteria</taxon>
        <taxon>Candidatus Roizmaniibacteriota</taxon>
    </lineage>
</organism>
<feature type="binding site" evidence="10">
    <location>
        <position position="166"/>
    </location>
    <ligand>
        <name>UDP-N-acetyl-alpha-D-glucosamine</name>
        <dbReference type="ChEBI" id="CHEBI:57705"/>
    </ligand>
</feature>
<dbReference type="GO" id="GO:0071555">
    <property type="term" value="P:cell wall organization"/>
    <property type="evidence" value="ECO:0007669"/>
    <property type="project" value="UniProtKB-KW"/>
</dbReference>
<dbReference type="PANTHER" id="PTHR21015:SF22">
    <property type="entry name" value="GLYCOSYLTRANSFERASE"/>
    <property type="match status" value="1"/>
</dbReference>
<evidence type="ECO:0000256" key="5">
    <source>
        <dbReference type="ARBA" id="ARBA00022960"/>
    </source>
</evidence>
<feature type="transmembrane region" description="Helical" evidence="12">
    <location>
        <begin position="96"/>
        <end position="117"/>
    </location>
</feature>
<dbReference type="GO" id="GO:0005886">
    <property type="term" value="C:plasma membrane"/>
    <property type="evidence" value="ECO:0007669"/>
    <property type="project" value="UniProtKB-SubCell"/>
</dbReference>
<dbReference type="AlphaFoldDB" id="A0A1F7H1B1"/>
<dbReference type="PANTHER" id="PTHR21015">
    <property type="entry name" value="UDP-N-ACETYLGLUCOSAMINE--N-ACETYLMURAMYL-(PENTAPEPTIDE) PYROPHOSPHORYL-UNDECAPRENOL N-ACETYLGLUCOSAMINE TRANSFERASE 1"/>
    <property type="match status" value="1"/>
</dbReference>
<dbReference type="GO" id="GO:0009252">
    <property type="term" value="P:peptidoglycan biosynthetic process"/>
    <property type="evidence" value="ECO:0007669"/>
    <property type="project" value="UniProtKB-UniRule"/>
</dbReference>
<evidence type="ECO:0000256" key="3">
    <source>
        <dbReference type="ARBA" id="ARBA00022676"/>
    </source>
</evidence>
<dbReference type="InterPro" id="IPR006009">
    <property type="entry name" value="GlcNAc_MurG"/>
</dbReference>
<evidence type="ECO:0000313" key="15">
    <source>
        <dbReference type="EMBL" id="OGK24833.1"/>
    </source>
</evidence>
<comment type="subcellular location">
    <subcellularLocation>
        <location evidence="10">Cell membrane</location>
        <topology evidence="10">Peripheral membrane protein</topology>
        <orientation evidence="10">Cytoplasmic side</orientation>
    </subcellularLocation>
</comment>
<protein>
    <recommendedName>
        <fullName evidence="10">UDP-N-acetylglucosamine--N-acetylmuramyl-(pentapeptide) pyrophosphoryl-undecaprenol N-acetylglucosamine transferase</fullName>
        <ecNumber evidence="10">2.4.1.227</ecNumber>
    </recommendedName>
    <alternativeName>
        <fullName evidence="10">Undecaprenyl-PP-MurNAc-pentapeptide-UDPGlcNAc GlcNAc transferase</fullName>
    </alternativeName>
</protein>
<feature type="domain" description="Glycosyl transferase family 28 C-terminal" evidence="14">
    <location>
        <begin position="192"/>
        <end position="360"/>
    </location>
</feature>
<comment type="catalytic activity">
    <reaction evidence="10">
        <text>di-trans,octa-cis-undecaprenyl diphospho-N-acetyl-alpha-D-muramoyl-L-alanyl-D-glutamyl-meso-2,6-diaminopimeloyl-D-alanyl-D-alanine + UDP-N-acetyl-alpha-D-glucosamine = di-trans,octa-cis-undecaprenyl diphospho-[N-acetyl-alpha-D-glucosaminyl-(1-&gt;4)]-N-acetyl-alpha-D-muramoyl-L-alanyl-D-glutamyl-meso-2,6-diaminopimeloyl-D-alanyl-D-alanine + UDP + H(+)</text>
        <dbReference type="Rhea" id="RHEA:31227"/>
        <dbReference type="ChEBI" id="CHEBI:15378"/>
        <dbReference type="ChEBI" id="CHEBI:57705"/>
        <dbReference type="ChEBI" id="CHEBI:58223"/>
        <dbReference type="ChEBI" id="CHEBI:61387"/>
        <dbReference type="ChEBI" id="CHEBI:61388"/>
        <dbReference type="EC" id="2.4.1.227"/>
    </reaction>
</comment>
<keyword evidence="4 10" id="KW-0808">Transferase</keyword>
<keyword evidence="9 10" id="KW-0961">Cell wall biogenesis/degradation</keyword>
<dbReference type="EMBL" id="MFZO01000027">
    <property type="protein sequence ID" value="OGK24833.1"/>
    <property type="molecule type" value="Genomic_DNA"/>
</dbReference>
<dbReference type="HAMAP" id="MF_00033">
    <property type="entry name" value="MurG"/>
    <property type="match status" value="1"/>
</dbReference>
<feature type="coiled-coil region" evidence="11">
    <location>
        <begin position="328"/>
        <end position="355"/>
    </location>
</feature>
<dbReference type="Pfam" id="PF03033">
    <property type="entry name" value="Glyco_transf_28"/>
    <property type="match status" value="1"/>
</dbReference>
<feature type="binding site" evidence="10">
    <location>
        <begin position="6"/>
        <end position="8"/>
    </location>
    <ligand>
        <name>UDP-N-acetyl-alpha-D-glucosamine</name>
        <dbReference type="ChEBI" id="CHEBI:57705"/>
    </ligand>
</feature>
<dbReference type="GO" id="GO:0005975">
    <property type="term" value="P:carbohydrate metabolic process"/>
    <property type="evidence" value="ECO:0007669"/>
    <property type="project" value="InterPro"/>
</dbReference>
<dbReference type="InterPro" id="IPR007235">
    <property type="entry name" value="Glyco_trans_28_C"/>
</dbReference>
<evidence type="ECO:0000313" key="16">
    <source>
        <dbReference type="Proteomes" id="UP000177913"/>
    </source>
</evidence>
<reference evidence="15 16" key="1">
    <citation type="journal article" date="2016" name="Nat. Commun.">
        <title>Thousands of microbial genomes shed light on interconnected biogeochemical processes in an aquifer system.</title>
        <authorList>
            <person name="Anantharaman K."/>
            <person name="Brown C.T."/>
            <person name="Hug L.A."/>
            <person name="Sharon I."/>
            <person name="Castelle C.J."/>
            <person name="Probst A.J."/>
            <person name="Thomas B.C."/>
            <person name="Singh A."/>
            <person name="Wilkins M.J."/>
            <person name="Karaoz U."/>
            <person name="Brodie E.L."/>
            <person name="Williams K.H."/>
            <person name="Hubbard S.S."/>
            <person name="Banfield J.F."/>
        </authorList>
    </citation>
    <scope>NUCLEOTIDE SEQUENCE [LARGE SCALE GENOMIC DNA]</scope>
</reference>
<keyword evidence="11" id="KW-0175">Coiled coil</keyword>
<gene>
    <name evidence="10" type="primary">murG</name>
    <name evidence="15" type="ORF">A3C25_03910</name>
</gene>
<dbReference type="GO" id="GO:0051991">
    <property type="term" value="F:UDP-N-acetyl-D-glucosamine:N-acetylmuramoyl-L-alanyl-D-glutamyl-meso-2,6-diaminopimelyl-D-alanyl-D-alanine-diphosphoundecaprenol 4-beta-N-acetylglucosaminlytransferase activity"/>
    <property type="evidence" value="ECO:0007669"/>
    <property type="project" value="RHEA"/>
</dbReference>
<dbReference type="InterPro" id="IPR004276">
    <property type="entry name" value="GlycoTrans_28_N"/>
</dbReference>
<keyword evidence="7 10" id="KW-0472">Membrane</keyword>
<name>A0A1F7H1B1_9BACT</name>
<keyword evidence="12" id="KW-0812">Transmembrane</keyword>
<evidence type="ECO:0000259" key="14">
    <source>
        <dbReference type="Pfam" id="PF04101"/>
    </source>
</evidence>
<evidence type="ECO:0000256" key="6">
    <source>
        <dbReference type="ARBA" id="ARBA00022984"/>
    </source>
</evidence>
<feature type="binding site" evidence="10">
    <location>
        <position position="199"/>
    </location>
    <ligand>
        <name>UDP-N-acetyl-alpha-D-glucosamine</name>
        <dbReference type="ChEBI" id="CHEBI:57705"/>
    </ligand>
</feature>
<dbReference type="CDD" id="cd03785">
    <property type="entry name" value="GT28_MurG"/>
    <property type="match status" value="1"/>
</dbReference>
<dbReference type="SUPFAM" id="SSF53756">
    <property type="entry name" value="UDP-Glycosyltransferase/glycogen phosphorylase"/>
    <property type="match status" value="1"/>
</dbReference>
<evidence type="ECO:0000256" key="8">
    <source>
        <dbReference type="ARBA" id="ARBA00023306"/>
    </source>
</evidence>
<dbReference type="EC" id="2.4.1.227" evidence="10"/>
<dbReference type="UniPathway" id="UPA00219"/>
<comment type="caution">
    <text evidence="15">The sequence shown here is derived from an EMBL/GenBank/DDBJ whole genome shotgun (WGS) entry which is preliminary data.</text>
</comment>
<feature type="binding site" evidence="10">
    <location>
        <position position="306"/>
    </location>
    <ligand>
        <name>UDP-N-acetyl-alpha-D-glucosamine</name>
        <dbReference type="ChEBI" id="CHEBI:57705"/>
    </ligand>
</feature>
<feature type="transmembrane region" description="Helical" evidence="12">
    <location>
        <begin position="72"/>
        <end position="90"/>
    </location>
</feature>
<dbReference type="GO" id="GO:0008360">
    <property type="term" value="P:regulation of cell shape"/>
    <property type="evidence" value="ECO:0007669"/>
    <property type="project" value="UniProtKB-KW"/>
</dbReference>
<keyword evidence="6 10" id="KW-0573">Peptidoglycan synthesis</keyword>
<keyword evidence="8 10" id="KW-0131">Cell cycle</keyword>
<proteinExistence type="inferred from homology"/>
<keyword evidence="2 10" id="KW-0132">Cell division</keyword>